<name>A0A097QRY2_9EURY</name>
<comment type="function">
    <text evidence="10">Pyrophosphatase that catalyzes the hydrolysis of nucleoside triphosphates to their monophosphate derivatives, with a high preference for the non-canonical purine nucleotides XTP (xanthosine triphosphate), dITP (deoxyinosine triphosphate) and ITP. Seems to function as a house-cleaning enzyme that removes non-canonical purine nucleotides from the nucleotide pool, thus preventing their incorporation into DNA/RNA and avoiding chromosomal lesions.</text>
</comment>
<gene>
    <name evidence="12" type="ORF">TEU_02140</name>
</gene>
<dbReference type="PANTHER" id="PTHR11067">
    <property type="entry name" value="INOSINE TRIPHOSPHATE PYROPHOSPHATASE/HAM1 PROTEIN"/>
    <property type="match status" value="1"/>
</dbReference>
<dbReference type="STRING" id="1505907.TEU_02140"/>
<evidence type="ECO:0000256" key="5">
    <source>
        <dbReference type="ARBA" id="ARBA00022801"/>
    </source>
</evidence>
<keyword evidence="6 10" id="KW-0460">Magnesium</keyword>
<keyword evidence="13" id="KW-1185">Reference proteome</keyword>
<evidence type="ECO:0000256" key="4">
    <source>
        <dbReference type="ARBA" id="ARBA00022741"/>
    </source>
</evidence>
<proteinExistence type="inferred from homology"/>
<evidence type="ECO:0000313" key="13">
    <source>
        <dbReference type="Proteomes" id="UP000029980"/>
    </source>
</evidence>
<dbReference type="EC" id="3.6.1.66" evidence="10"/>
<feature type="binding site" evidence="10">
    <location>
        <begin position="139"/>
        <end position="142"/>
    </location>
    <ligand>
        <name>substrate</name>
    </ligand>
</feature>
<evidence type="ECO:0000256" key="7">
    <source>
        <dbReference type="ARBA" id="ARBA00023080"/>
    </source>
</evidence>
<sequence>MRVAFITSNPGKVEEARRYLASVGLEVYQLKVEYPEIQADSLEEVADYGVKWLAERVEGPFFIDDSGLFISALNGFPGVYSAYVYKTLGINGILKLMGGIEDRRAYFKSIVAYWDGELHIFEGRVDGVITEEPRGTGGFGFDPIFRPSGFDRTFAEMTTDEKNRISHRGRALHAFATWLKENLK</sequence>
<dbReference type="GO" id="GO:0036220">
    <property type="term" value="F:ITP diphosphatase activity"/>
    <property type="evidence" value="ECO:0007669"/>
    <property type="project" value="UniProtKB-UniRule"/>
</dbReference>
<dbReference type="InterPro" id="IPR020922">
    <property type="entry name" value="dITP/XTP_pyrophosphatase"/>
</dbReference>
<comment type="catalytic activity">
    <reaction evidence="8 10">
        <text>dITP + H2O = dIMP + diphosphate + H(+)</text>
        <dbReference type="Rhea" id="RHEA:28342"/>
        <dbReference type="ChEBI" id="CHEBI:15377"/>
        <dbReference type="ChEBI" id="CHEBI:15378"/>
        <dbReference type="ChEBI" id="CHEBI:33019"/>
        <dbReference type="ChEBI" id="CHEBI:61194"/>
        <dbReference type="ChEBI" id="CHEBI:61382"/>
        <dbReference type="EC" id="3.6.1.66"/>
    </reaction>
</comment>
<organism evidence="12 13">
    <name type="scientific">Thermococcus eurythermalis</name>
    <dbReference type="NCBI Taxonomy" id="1505907"/>
    <lineage>
        <taxon>Archaea</taxon>
        <taxon>Methanobacteriati</taxon>
        <taxon>Methanobacteriota</taxon>
        <taxon>Thermococci</taxon>
        <taxon>Thermococcales</taxon>
        <taxon>Thermococcaceae</taxon>
        <taxon>Thermococcus</taxon>
    </lineage>
</organism>
<feature type="binding site" evidence="10">
    <location>
        <position position="65"/>
    </location>
    <ligand>
        <name>Mg(2+)</name>
        <dbReference type="ChEBI" id="CHEBI:18420"/>
    </ligand>
</feature>
<feature type="binding site" evidence="10">
    <location>
        <position position="66"/>
    </location>
    <ligand>
        <name>substrate</name>
    </ligand>
</feature>
<feature type="binding site" evidence="10">
    <location>
        <position position="162"/>
    </location>
    <ligand>
        <name>substrate</name>
    </ligand>
</feature>
<comment type="similarity">
    <text evidence="1 10 11">Belongs to the HAM1 NTPase family.</text>
</comment>
<evidence type="ECO:0000256" key="6">
    <source>
        <dbReference type="ARBA" id="ARBA00022842"/>
    </source>
</evidence>
<dbReference type="OrthoDB" id="372108at2157"/>
<keyword evidence="5 10" id="KW-0378">Hydrolase</keyword>
<dbReference type="GO" id="GO:0017111">
    <property type="term" value="F:ribonucleoside triphosphate phosphatase activity"/>
    <property type="evidence" value="ECO:0007669"/>
    <property type="project" value="InterPro"/>
</dbReference>
<feature type="active site" description="Proton acceptor" evidence="10">
    <location>
        <position position="65"/>
    </location>
</feature>
<protein>
    <recommendedName>
        <fullName evidence="10">dITP/XTP pyrophosphatase</fullName>
        <ecNumber evidence="10">3.6.1.66</ecNumber>
    </recommendedName>
    <alternativeName>
        <fullName evidence="10">Non-canonical purine NTP pyrophosphatase</fullName>
    </alternativeName>
    <alternativeName>
        <fullName evidence="10">Non-standard purine NTP pyrophosphatase</fullName>
    </alternativeName>
    <alternativeName>
        <fullName evidence="10">Nucleoside-triphosphate diphosphatase</fullName>
    </alternativeName>
    <alternativeName>
        <fullName evidence="10">Nucleoside-triphosphate pyrophosphatase</fullName>
        <shortName evidence="10">NTPase</shortName>
    </alternativeName>
</protein>
<evidence type="ECO:0000313" key="12">
    <source>
        <dbReference type="EMBL" id="AIU69235.1"/>
    </source>
</evidence>
<dbReference type="Gene3D" id="3.90.950.10">
    <property type="match status" value="1"/>
</dbReference>
<dbReference type="HOGENOM" id="CLU_082080_1_0_2"/>
<evidence type="ECO:0000256" key="10">
    <source>
        <dbReference type="HAMAP-Rule" id="MF_01405"/>
    </source>
</evidence>
<dbReference type="GO" id="GO:0046872">
    <property type="term" value="F:metal ion binding"/>
    <property type="evidence" value="ECO:0007669"/>
    <property type="project" value="UniProtKB-KW"/>
</dbReference>
<dbReference type="Proteomes" id="UP000029980">
    <property type="component" value="Chromosome"/>
</dbReference>
<dbReference type="Pfam" id="PF01725">
    <property type="entry name" value="Ham1p_like"/>
    <property type="match status" value="1"/>
</dbReference>
<comment type="catalytic activity">
    <reaction evidence="10">
        <text>ITP + H2O = IMP + diphosphate + H(+)</text>
        <dbReference type="Rhea" id="RHEA:29399"/>
        <dbReference type="ChEBI" id="CHEBI:15377"/>
        <dbReference type="ChEBI" id="CHEBI:15378"/>
        <dbReference type="ChEBI" id="CHEBI:33019"/>
        <dbReference type="ChEBI" id="CHEBI:58053"/>
        <dbReference type="ChEBI" id="CHEBI:61402"/>
        <dbReference type="EC" id="3.6.1.66"/>
    </reaction>
</comment>
<dbReference type="GO" id="GO:0005737">
    <property type="term" value="C:cytoplasm"/>
    <property type="evidence" value="ECO:0007669"/>
    <property type="project" value="TreeGrafter"/>
</dbReference>
<keyword evidence="3 10" id="KW-0479">Metal-binding</keyword>
<evidence type="ECO:0000256" key="9">
    <source>
        <dbReference type="ARBA" id="ARBA00052017"/>
    </source>
</evidence>
<feature type="binding site" evidence="10">
    <location>
        <begin position="167"/>
        <end position="168"/>
    </location>
    <ligand>
        <name>substrate</name>
    </ligand>
</feature>
<feature type="binding site" evidence="10">
    <location>
        <begin position="7"/>
        <end position="12"/>
    </location>
    <ligand>
        <name>substrate</name>
    </ligand>
</feature>
<comment type="cofactor">
    <cofactor evidence="10">
        <name>Mg(2+)</name>
        <dbReference type="ChEBI" id="CHEBI:18420"/>
    </cofactor>
    <text evidence="10">Binds 1 Mg(2+) ion per subunit.</text>
</comment>
<dbReference type="NCBIfam" id="TIGR00042">
    <property type="entry name" value="RdgB/HAM1 family non-canonical purine NTP pyrophosphatase"/>
    <property type="match status" value="1"/>
</dbReference>
<dbReference type="PANTHER" id="PTHR11067:SF9">
    <property type="entry name" value="INOSINE TRIPHOSPHATE PYROPHOSPHATASE"/>
    <property type="match status" value="1"/>
</dbReference>
<keyword evidence="4 10" id="KW-0547">Nucleotide-binding</keyword>
<dbReference type="EMBL" id="CP008887">
    <property type="protein sequence ID" value="AIU69235.1"/>
    <property type="molecule type" value="Genomic_DNA"/>
</dbReference>
<dbReference type="NCBIfam" id="NF011396">
    <property type="entry name" value="PRK14821.1"/>
    <property type="match status" value="1"/>
</dbReference>
<dbReference type="SUPFAM" id="SSF52972">
    <property type="entry name" value="ITPase-like"/>
    <property type="match status" value="1"/>
</dbReference>
<dbReference type="KEGG" id="teu:TEU_02140"/>
<dbReference type="CDD" id="cd00515">
    <property type="entry name" value="HAM1"/>
    <property type="match status" value="1"/>
</dbReference>
<dbReference type="FunFam" id="3.90.950.10:FF:000001">
    <property type="entry name" value="dITP/XTP pyrophosphatase"/>
    <property type="match status" value="1"/>
</dbReference>
<evidence type="ECO:0000256" key="8">
    <source>
        <dbReference type="ARBA" id="ARBA00051875"/>
    </source>
</evidence>
<accession>A0A097QRY2</accession>
<dbReference type="GO" id="GO:0035870">
    <property type="term" value="F:dITP diphosphatase activity"/>
    <property type="evidence" value="ECO:0007669"/>
    <property type="project" value="UniProtKB-UniRule"/>
</dbReference>
<dbReference type="HAMAP" id="MF_01405">
    <property type="entry name" value="Non_canon_purine_NTPase"/>
    <property type="match status" value="1"/>
</dbReference>
<dbReference type="RefSeq" id="WP_050002213.1">
    <property type="nucleotide sequence ID" value="NZ_CP008887.1"/>
</dbReference>
<dbReference type="InterPro" id="IPR029001">
    <property type="entry name" value="ITPase-like_fam"/>
</dbReference>
<dbReference type="GeneID" id="25152232"/>
<comment type="subunit">
    <text evidence="2 10">Homodimer.</text>
</comment>
<dbReference type="AlphaFoldDB" id="A0A097QRY2"/>
<evidence type="ECO:0000256" key="11">
    <source>
        <dbReference type="RuleBase" id="RU003781"/>
    </source>
</evidence>
<dbReference type="GO" id="GO:0036222">
    <property type="term" value="F:XTP diphosphatase activity"/>
    <property type="evidence" value="ECO:0007669"/>
    <property type="project" value="UniProtKB-UniRule"/>
</dbReference>
<comment type="catalytic activity">
    <reaction evidence="9 10">
        <text>XTP + H2O = XMP + diphosphate + H(+)</text>
        <dbReference type="Rhea" id="RHEA:28610"/>
        <dbReference type="ChEBI" id="CHEBI:15377"/>
        <dbReference type="ChEBI" id="CHEBI:15378"/>
        <dbReference type="ChEBI" id="CHEBI:33019"/>
        <dbReference type="ChEBI" id="CHEBI:57464"/>
        <dbReference type="ChEBI" id="CHEBI:61314"/>
        <dbReference type="EC" id="3.6.1.66"/>
    </reaction>
</comment>
<dbReference type="GO" id="GO:0000166">
    <property type="term" value="F:nucleotide binding"/>
    <property type="evidence" value="ECO:0007669"/>
    <property type="project" value="UniProtKB-KW"/>
</dbReference>
<dbReference type="GO" id="GO:0009117">
    <property type="term" value="P:nucleotide metabolic process"/>
    <property type="evidence" value="ECO:0007669"/>
    <property type="project" value="UniProtKB-KW"/>
</dbReference>
<evidence type="ECO:0000256" key="2">
    <source>
        <dbReference type="ARBA" id="ARBA00011738"/>
    </source>
</evidence>
<dbReference type="InterPro" id="IPR002637">
    <property type="entry name" value="RdgB/HAM1"/>
</dbReference>
<reference evidence="12 13" key="1">
    <citation type="journal article" date="2015" name="Int. J. Syst. Evol. Microbiol.">
        <title>Thermococcus eurythermalis sp. nov., a conditional piezophilic hyperthermophilic archaeon with a wide temperature range isolated from an oil-immersed chimney in the Guaymas Basin.</title>
        <authorList>
            <person name="Zhao W."/>
            <person name="Zeng X."/>
            <person name="Xiao X."/>
        </authorList>
    </citation>
    <scope>NUCLEOTIDE SEQUENCE [LARGE SCALE GENOMIC DNA]</scope>
    <source>
        <strain evidence="12 13">A501</strain>
    </source>
</reference>
<feature type="binding site" evidence="10">
    <location>
        <position position="36"/>
    </location>
    <ligand>
        <name>Mg(2+)</name>
        <dbReference type="ChEBI" id="CHEBI:18420"/>
    </ligand>
</feature>
<dbReference type="GO" id="GO:0009146">
    <property type="term" value="P:purine nucleoside triphosphate catabolic process"/>
    <property type="evidence" value="ECO:0007669"/>
    <property type="project" value="UniProtKB-UniRule"/>
</dbReference>
<evidence type="ECO:0000256" key="1">
    <source>
        <dbReference type="ARBA" id="ARBA00008023"/>
    </source>
</evidence>
<keyword evidence="7 10" id="KW-0546">Nucleotide metabolism</keyword>
<evidence type="ECO:0000256" key="3">
    <source>
        <dbReference type="ARBA" id="ARBA00022723"/>
    </source>
</evidence>